<dbReference type="SUPFAM" id="SSF82693">
    <property type="entry name" value="Multidrug efflux transporter AcrB pore domain, PN1, PN2, PC1 and PC2 subdomains"/>
    <property type="match status" value="2"/>
</dbReference>
<dbReference type="Gene3D" id="3.30.2090.10">
    <property type="entry name" value="Multidrug efflux transporter AcrB TolC docking domain, DN and DC subdomains"/>
    <property type="match status" value="2"/>
</dbReference>
<dbReference type="InterPro" id="IPR027463">
    <property type="entry name" value="AcrB_DN_DC_subdom"/>
</dbReference>
<sequence>MRTLPAAGILGYFVRHRTAANLLLALMVVLGLAAFPLMRAQFFPDVVLNSVEVSVVWTGAGADDVEGGIVEMLEPALLNVEGVESGTSSASEGVARIELEFEPGWDMGRAVDEVEAAIDAAGELPEGAEDAVVRRSAWRDRVTDVVITGPVGIDQLGRIADEFVARLFRDGVPRATIRGIAAPEVVVEVPTLALIRENLTMADIAAAIRAEADTAPAGDIDGGARVRTGVERRTAEDVGGVVLRALPDGTKLRIADVARVIDRGPSRDEAYFVGDNPAVTVRVDRSDRGDAIDIERQVRAVADDLALELPPGVTLDLIRGRAEMISGRLELLLNNGIIGFGLVVTLLFLFLNARTAFWVAAGIPVAMIAAIGVMYAAGLTLNMISLFALILTLGIVVDDAIVVGEHADYRARMLGEAPPVAAANAATRMFAPVFSATLTTVIAFFALVAIKGRFGRLIADIPFTVIAVLLASLVECFLILPHHMAHALAHSARSHWYDWPSRQVNRGFGWVRDRAVRPLIRLVVAARYPVLAGALVLLAGQAALYVRGDVQWRFFDSPEQGSITGNFAMAPGATRADTVEMLAILQRATTELGARYAEEYGLDPVDYSIGQIGGTAGRGLSGTENTDDDLLGGISIELIDADLRPYSSFEFVAALQDAVPRHPRLEQISFRRWGGGPGGDAIDVQLSGADSAILKDAAEKLKARLAQFPEVSALEDTLAYDKQELVVELTPLGRALGLDIDGLGRVLRNRLGGIEAATFAAGQREASIRVELPEDELTADFLGTTFLPTASGLVRLADVVTVDIRDGFSTIRRENGVRVVSVTGDLADDDAARAAEITRIIEGEILPELEREYGIATDLSGLREQENDFLTDAGIGFGLCLIGIFLTLAWIFASWTRPVVVMAVIPFGLVGAVWGHYVWDIPITMFSVVGLIGMTGIVINDSIVLVTTIDEYARDRGLAGAIVDGVCDRLRPVMLTTLTTVLGLMPLLYERSAQAQFLKPTVVTLVYGLGFGFFMVLLVVPALMAMQHDAARQLRALRRALAGRRRGPQAILAAAALVLAVLFAATFGPVLAGGAPLVTLGDRLGDGPVGALAAFLAGAAMLLAAIWLAAAALHVVRGRRVSRTP</sequence>
<keyword evidence="1" id="KW-1133">Transmembrane helix</keyword>
<keyword evidence="3" id="KW-1185">Reference proteome</keyword>
<dbReference type="Gene3D" id="3.30.70.1430">
    <property type="entry name" value="Multidrug efflux transporter AcrB pore domain"/>
    <property type="match status" value="2"/>
</dbReference>
<dbReference type="EMBL" id="AMGO01000047">
    <property type="protein sequence ID" value="EKE43730.1"/>
    <property type="molecule type" value="Genomic_DNA"/>
</dbReference>
<feature type="transmembrane region" description="Helical" evidence="1">
    <location>
        <begin position="457"/>
        <end position="480"/>
    </location>
</feature>
<dbReference type="PRINTS" id="PR00702">
    <property type="entry name" value="ACRIFLAVINRP"/>
</dbReference>
<dbReference type="PANTHER" id="PTHR32063:SF33">
    <property type="entry name" value="RND SUPERFAMILY EFFLUX PUMP PERMEASE COMPONENT"/>
    <property type="match status" value="1"/>
</dbReference>
<dbReference type="OrthoDB" id="174266at2"/>
<dbReference type="Pfam" id="PF00873">
    <property type="entry name" value="ACR_tran"/>
    <property type="match status" value="1"/>
</dbReference>
<dbReference type="PATRIC" id="fig|1231392.3.peg.2075"/>
<organism evidence="2 3">
    <name type="scientific">Oceaniovalibus guishaninsula JLT2003</name>
    <dbReference type="NCBI Taxonomy" id="1231392"/>
    <lineage>
        <taxon>Bacteria</taxon>
        <taxon>Pseudomonadati</taxon>
        <taxon>Pseudomonadota</taxon>
        <taxon>Alphaproteobacteria</taxon>
        <taxon>Rhodobacterales</taxon>
        <taxon>Roseobacteraceae</taxon>
        <taxon>Oceaniovalibus</taxon>
    </lineage>
</organism>
<proteinExistence type="predicted"/>
<feature type="transmembrane region" description="Helical" evidence="1">
    <location>
        <begin position="1092"/>
        <end position="1116"/>
    </location>
</feature>
<dbReference type="eggNOG" id="COG0841">
    <property type="taxonomic scope" value="Bacteria"/>
</dbReference>
<dbReference type="Gene3D" id="1.20.1640.10">
    <property type="entry name" value="Multidrug efflux transporter AcrB transmembrane domain"/>
    <property type="match status" value="2"/>
</dbReference>
<feature type="transmembrane region" description="Helical" evidence="1">
    <location>
        <begin position="331"/>
        <end position="351"/>
    </location>
</feature>
<keyword evidence="1" id="KW-0812">Transmembrane</keyword>
<dbReference type="Gene3D" id="3.30.70.1320">
    <property type="entry name" value="Multidrug efflux transporter AcrB pore domain like"/>
    <property type="match status" value="1"/>
</dbReference>
<dbReference type="Gene3D" id="3.30.70.1440">
    <property type="entry name" value="Multidrug efflux transporter AcrB pore domain"/>
    <property type="match status" value="1"/>
</dbReference>
<dbReference type="PANTHER" id="PTHR32063">
    <property type="match status" value="1"/>
</dbReference>
<feature type="transmembrane region" description="Helical" evidence="1">
    <location>
        <begin position="899"/>
        <end position="919"/>
    </location>
</feature>
<feature type="transmembrane region" description="Helical" evidence="1">
    <location>
        <begin position="925"/>
        <end position="949"/>
    </location>
</feature>
<feature type="transmembrane region" description="Helical" evidence="1">
    <location>
        <begin position="970"/>
        <end position="989"/>
    </location>
</feature>
<feature type="transmembrane region" description="Helical" evidence="1">
    <location>
        <begin position="384"/>
        <end position="404"/>
    </location>
</feature>
<reference evidence="2 3" key="1">
    <citation type="journal article" date="2012" name="J. Bacteriol.">
        <title>Draft Genome Sequence of Oceaniovalibus guishaninsula JLT2003T.</title>
        <authorList>
            <person name="Tang K."/>
            <person name="Liu K."/>
            <person name="Jiao N."/>
        </authorList>
    </citation>
    <scope>NUCLEOTIDE SEQUENCE [LARGE SCALE GENOMIC DNA]</scope>
    <source>
        <strain evidence="2 3">JLT2003</strain>
    </source>
</reference>
<dbReference type="InterPro" id="IPR001036">
    <property type="entry name" value="Acrflvin-R"/>
</dbReference>
<name>K2I4D5_9RHOB</name>
<evidence type="ECO:0000313" key="3">
    <source>
        <dbReference type="Proteomes" id="UP000006765"/>
    </source>
</evidence>
<protein>
    <submittedName>
        <fullName evidence="2">Acriflavin resistance protein</fullName>
    </submittedName>
</protein>
<accession>K2I4D5</accession>
<feature type="transmembrane region" description="Helical" evidence="1">
    <location>
        <begin position="20"/>
        <end position="38"/>
    </location>
</feature>
<dbReference type="SUPFAM" id="SSF82714">
    <property type="entry name" value="Multidrug efflux transporter AcrB TolC docking domain, DN and DC subdomains"/>
    <property type="match status" value="2"/>
</dbReference>
<comment type="caution">
    <text evidence="2">The sequence shown here is derived from an EMBL/GenBank/DDBJ whole genome shotgun (WGS) entry which is preliminary data.</text>
</comment>
<dbReference type="RefSeq" id="WP_007427216.1">
    <property type="nucleotide sequence ID" value="NZ_AMGO01000047.1"/>
</dbReference>
<feature type="transmembrane region" description="Helical" evidence="1">
    <location>
        <begin position="1047"/>
        <end position="1072"/>
    </location>
</feature>
<dbReference type="AlphaFoldDB" id="K2I4D5"/>
<dbReference type="GO" id="GO:0005886">
    <property type="term" value="C:plasma membrane"/>
    <property type="evidence" value="ECO:0007669"/>
    <property type="project" value="TreeGrafter"/>
</dbReference>
<evidence type="ECO:0000256" key="1">
    <source>
        <dbReference type="SAM" id="Phobius"/>
    </source>
</evidence>
<feature type="transmembrane region" description="Helical" evidence="1">
    <location>
        <begin position="1001"/>
        <end position="1026"/>
    </location>
</feature>
<feature type="transmembrane region" description="Helical" evidence="1">
    <location>
        <begin position="429"/>
        <end position="450"/>
    </location>
</feature>
<dbReference type="STRING" id="1231392.OCGS_2064"/>
<gene>
    <name evidence="2" type="ORF">OCGS_2064</name>
</gene>
<keyword evidence="1" id="KW-0472">Membrane</keyword>
<evidence type="ECO:0000313" key="2">
    <source>
        <dbReference type="EMBL" id="EKE43730.1"/>
    </source>
</evidence>
<feature type="transmembrane region" description="Helical" evidence="1">
    <location>
        <begin position="873"/>
        <end position="892"/>
    </location>
</feature>
<feature type="transmembrane region" description="Helical" evidence="1">
    <location>
        <begin position="357"/>
        <end position="377"/>
    </location>
</feature>
<dbReference type="SUPFAM" id="SSF82866">
    <property type="entry name" value="Multidrug efflux transporter AcrB transmembrane domain"/>
    <property type="match status" value="2"/>
</dbReference>
<dbReference type="Proteomes" id="UP000006765">
    <property type="component" value="Unassembled WGS sequence"/>
</dbReference>
<dbReference type="GO" id="GO:0042910">
    <property type="term" value="F:xenobiotic transmembrane transporter activity"/>
    <property type="evidence" value="ECO:0007669"/>
    <property type="project" value="TreeGrafter"/>
</dbReference>